<evidence type="ECO:0000313" key="1">
    <source>
        <dbReference type="EMBL" id="NEC37232.1"/>
    </source>
</evidence>
<proteinExistence type="predicted"/>
<dbReference type="AlphaFoldDB" id="A0A6G3TKU0"/>
<evidence type="ECO:0000313" key="2">
    <source>
        <dbReference type="Proteomes" id="UP000475666"/>
    </source>
</evidence>
<name>A0A6G3TKU0_9ACTN</name>
<sequence length="89" mass="9043">MAAADVAEPVYLDALGPRGPYRTRVPETVTDVSGAEVARLSLVPPVYVDRALAALRKAGPVPADGLDALLAAAAEEFATGTVGGLGVRE</sequence>
<organism evidence="1 2">
    <name type="scientific">Streptomyces rubrogriseus</name>
    <dbReference type="NCBI Taxonomy" id="194673"/>
    <lineage>
        <taxon>Bacteria</taxon>
        <taxon>Bacillati</taxon>
        <taxon>Actinomycetota</taxon>
        <taxon>Actinomycetes</taxon>
        <taxon>Kitasatosporales</taxon>
        <taxon>Streptomycetaceae</taxon>
        <taxon>Streptomyces</taxon>
        <taxon>Streptomyces violaceoruber group</taxon>
    </lineage>
</organism>
<accession>A0A6G3TKU0</accession>
<comment type="caution">
    <text evidence="1">The sequence shown here is derived from an EMBL/GenBank/DDBJ whole genome shotgun (WGS) entry which is preliminary data.</text>
</comment>
<protein>
    <submittedName>
        <fullName evidence="1">Aldehyde dehydrogenase</fullName>
    </submittedName>
</protein>
<gene>
    <name evidence="1" type="ORF">G3I66_29255</name>
</gene>
<dbReference type="Proteomes" id="UP000475666">
    <property type="component" value="Unassembled WGS sequence"/>
</dbReference>
<reference evidence="1 2" key="1">
    <citation type="submission" date="2020-01" db="EMBL/GenBank/DDBJ databases">
        <title>Insect and environment-associated Actinomycetes.</title>
        <authorList>
            <person name="Currrie C."/>
            <person name="Chevrette M."/>
            <person name="Carlson C."/>
            <person name="Stubbendieck R."/>
            <person name="Wendt-Pienkowski E."/>
        </authorList>
    </citation>
    <scope>NUCLEOTIDE SEQUENCE [LARGE SCALE GENOMIC DNA]</scope>
    <source>
        <strain evidence="1 2">SID7739</strain>
    </source>
</reference>
<dbReference type="EMBL" id="JAAGMQ010000866">
    <property type="protein sequence ID" value="NEC37232.1"/>
    <property type="molecule type" value="Genomic_DNA"/>
</dbReference>
<feature type="non-terminal residue" evidence="1">
    <location>
        <position position="89"/>
    </location>
</feature>